<protein>
    <recommendedName>
        <fullName evidence="3">DUF952 domain-containing protein</fullName>
    </recommendedName>
</protein>
<dbReference type="RefSeq" id="WP_264773679.1">
    <property type="nucleotide sequence ID" value="NZ_JAPDOG010000043.1"/>
</dbReference>
<evidence type="ECO:0008006" key="3">
    <source>
        <dbReference type="Google" id="ProtNLM"/>
    </source>
</evidence>
<organism evidence="1 2">
    <name type="scientific">Defluviimonas salinarum</name>
    <dbReference type="NCBI Taxonomy" id="2992147"/>
    <lineage>
        <taxon>Bacteria</taxon>
        <taxon>Pseudomonadati</taxon>
        <taxon>Pseudomonadota</taxon>
        <taxon>Alphaproteobacteria</taxon>
        <taxon>Rhodobacterales</taxon>
        <taxon>Paracoccaceae</taxon>
        <taxon>Albidovulum</taxon>
    </lineage>
</organism>
<gene>
    <name evidence="1" type="ORF">OM960_23265</name>
</gene>
<evidence type="ECO:0000313" key="1">
    <source>
        <dbReference type="EMBL" id="MCW3784445.1"/>
    </source>
</evidence>
<comment type="caution">
    <text evidence="1">The sequence shown here is derived from an EMBL/GenBank/DDBJ whole genome shotgun (WGS) entry which is preliminary data.</text>
</comment>
<evidence type="ECO:0000313" key="2">
    <source>
        <dbReference type="Proteomes" id="UP001207582"/>
    </source>
</evidence>
<sequence>MPMMFWHVTDPESAKCILDQGFLGGWGDDGFGVYLYDCRHAALRYAAKGGWDGGLDPETAVLIEVEVPEGEAIEVIPHPEWPNPEAYRQIFLHPMDEDDEGAFWTPERRLFETGPAPVSGGPA</sequence>
<reference evidence="1 2" key="1">
    <citation type="submission" date="2022-10" db="EMBL/GenBank/DDBJ databases">
        <title>Defluviimonas sp. CAU 1641 isolated from mud.</title>
        <authorList>
            <person name="Kim W."/>
        </authorList>
    </citation>
    <scope>NUCLEOTIDE SEQUENCE [LARGE SCALE GENOMIC DNA]</scope>
    <source>
        <strain evidence="1 2">CAU 1641</strain>
    </source>
</reference>
<proteinExistence type="predicted"/>
<dbReference type="SUPFAM" id="SSF56399">
    <property type="entry name" value="ADP-ribosylation"/>
    <property type="match status" value="1"/>
</dbReference>
<dbReference type="Proteomes" id="UP001207582">
    <property type="component" value="Unassembled WGS sequence"/>
</dbReference>
<dbReference type="EMBL" id="JAPDOG010000043">
    <property type="protein sequence ID" value="MCW3784445.1"/>
    <property type="molecule type" value="Genomic_DNA"/>
</dbReference>
<accession>A0ABT3J9T6</accession>
<keyword evidence="2" id="KW-1185">Reference proteome</keyword>
<name>A0ABT3J9T6_9RHOB</name>